<accession>A0A1M7B4G2</accession>
<reference evidence="2 3" key="1">
    <citation type="submission" date="2016-11" db="EMBL/GenBank/DDBJ databases">
        <authorList>
            <person name="Varghese N."/>
            <person name="Submissions S."/>
        </authorList>
    </citation>
    <scope>NUCLEOTIDE SEQUENCE [LARGE SCALE GENOMIC DNA]</scope>
    <source>
        <strain evidence="2 3">CGMCC 1.12174</strain>
        <strain evidence="1 4">DSM 26351</strain>
    </source>
</reference>
<keyword evidence="4" id="KW-1185">Reference proteome</keyword>
<dbReference type="InterPro" id="IPR021866">
    <property type="entry name" value="SpoIIAA-like"/>
</dbReference>
<dbReference type="SUPFAM" id="SSF52091">
    <property type="entry name" value="SpoIIaa-like"/>
    <property type="match status" value="1"/>
</dbReference>
<protein>
    <submittedName>
        <fullName evidence="2">SpoIIAA-like</fullName>
    </submittedName>
</protein>
<dbReference type="InterPro" id="IPR036513">
    <property type="entry name" value="STAS_dom_sf"/>
</dbReference>
<dbReference type="Proteomes" id="UP000198940">
    <property type="component" value="Unassembled WGS sequence"/>
</dbReference>
<dbReference type="InterPro" id="IPR038396">
    <property type="entry name" value="SpoIIAA-like_sf"/>
</dbReference>
<name>A0A1M7B4G2_9FLAO</name>
<dbReference type="EMBL" id="FRAT01000011">
    <property type="protein sequence ID" value="SHL49794.1"/>
    <property type="molecule type" value="Genomic_DNA"/>
</dbReference>
<evidence type="ECO:0000313" key="4">
    <source>
        <dbReference type="Proteomes" id="UP000198940"/>
    </source>
</evidence>
<dbReference type="OrthoDB" id="1436687at2"/>
<evidence type="ECO:0000313" key="1">
    <source>
        <dbReference type="EMBL" id="SFC37482.1"/>
    </source>
</evidence>
<dbReference type="AlphaFoldDB" id="A0A1M7B4G2"/>
<comment type="caution">
    <text evidence="2">The sequence shown here is derived from an EMBL/GenBank/DDBJ whole genome shotgun (WGS) entry which is preliminary data.</text>
</comment>
<dbReference type="Proteomes" id="UP000184031">
    <property type="component" value="Unassembled WGS sequence"/>
</dbReference>
<dbReference type="Pfam" id="PF11964">
    <property type="entry name" value="SpoIIAA-like"/>
    <property type="match status" value="1"/>
</dbReference>
<dbReference type="RefSeq" id="WP_072882265.1">
    <property type="nucleotide sequence ID" value="NZ_FOKU01000010.1"/>
</dbReference>
<organism evidence="2 3">
    <name type="scientific">Flagellimonas taeanensis</name>
    <dbReference type="NCBI Taxonomy" id="1005926"/>
    <lineage>
        <taxon>Bacteria</taxon>
        <taxon>Pseudomonadati</taxon>
        <taxon>Bacteroidota</taxon>
        <taxon>Flavobacteriia</taxon>
        <taxon>Flavobacteriales</taxon>
        <taxon>Flavobacteriaceae</taxon>
        <taxon>Flagellimonas</taxon>
    </lineage>
</organism>
<evidence type="ECO:0000313" key="3">
    <source>
        <dbReference type="Proteomes" id="UP000184031"/>
    </source>
</evidence>
<proteinExistence type="predicted"/>
<dbReference type="EMBL" id="FOKU01000010">
    <property type="protein sequence ID" value="SFC37482.1"/>
    <property type="molecule type" value="Genomic_DNA"/>
</dbReference>
<dbReference type="STRING" id="1055723.SAMN05216293_3573"/>
<dbReference type="Gene3D" id="3.40.50.10600">
    <property type="entry name" value="SpoIIaa-like domains"/>
    <property type="match status" value="1"/>
</dbReference>
<gene>
    <name evidence="1" type="ORF">SAMN04487891_11017</name>
    <name evidence="2" type="ORF">SAMN05216293_3573</name>
</gene>
<evidence type="ECO:0000313" key="2">
    <source>
        <dbReference type="EMBL" id="SHL49794.1"/>
    </source>
</evidence>
<sequence>MIAIYKKDQILYTIANQQLDADDGATLVKALNEHLKSNELAAWYMEMEPRKKGVKKSSGERLDFSFPEETRLKKIALVGEKTWQERFTESLLPFSEAHIKYFGPEDGNMANNWLEQTSNSNSN</sequence>